<dbReference type="EMBL" id="VMGN01000007">
    <property type="protein sequence ID" value="TSC94718.1"/>
    <property type="molecule type" value="Genomic_DNA"/>
</dbReference>
<reference evidence="2 3" key="1">
    <citation type="submission" date="2017-07" db="EMBL/GenBank/DDBJ databases">
        <title>Mechanisms for carbon and nitrogen cycling indicate functional differentiation within the Candidate Phyla Radiation.</title>
        <authorList>
            <person name="Danczak R.E."/>
            <person name="Johnston M.D."/>
            <person name="Kenah C."/>
            <person name="Slattery M."/>
            <person name="Wrighton K.C."/>
            <person name="Wilkins M.J."/>
        </authorList>
    </citation>
    <scope>NUCLEOTIDE SEQUENCE [LARGE SCALE GENOMIC DNA]</scope>
    <source>
        <strain evidence="2">Athens1014_28</strain>
    </source>
</reference>
<name>A0A554LPB7_9BACT</name>
<dbReference type="GO" id="GO:0046872">
    <property type="term" value="F:metal ion binding"/>
    <property type="evidence" value="ECO:0007669"/>
    <property type="project" value="UniProtKB-KW"/>
</dbReference>
<dbReference type="PANTHER" id="PTHR34448:SF1">
    <property type="entry name" value="BLL6088 PROTEIN"/>
    <property type="match status" value="1"/>
</dbReference>
<protein>
    <submittedName>
        <fullName evidence="2">Peptidase M29 aminopeptidase II</fullName>
    </submittedName>
</protein>
<evidence type="ECO:0000256" key="1">
    <source>
        <dbReference type="ARBA" id="ARBA00022723"/>
    </source>
</evidence>
<evidence type="ECO:0000313" key="2">
    <source>
        <dbReference type="EMBL" id="TSC94718.1"/>
    </source>
</evidence>
<dbReference type="SUPFAM" id="SSF144052">
    <property type="entry name" value="Thermophilic metalloprotease-like"/>
    <property type="match status" value="1"/>
</dbReference>
<keyword evidence="1" id="KW-0479">Metal-binding</keyword>
<accession>A0A554LPB7</accession>
<gene>
    <name evidence="2" type="ORF">Athens101428_179</name>
</gene>
<keyword evidence="2" id="KW-0378">Hydrolase</keyword>
<dbReference type="PRINTS" id="PR00919">
    <property type="entry name" value="THERMOPTASE"/>
</dbReference>
<dbReference type="Proteomes" id="UP000316495">
    <property type="component" value="Unassembled WGS sequence"/>
</dbReference>
<keyword evidence="2" id="KW-0031">Aminopeptidase</keyword>
<evidence type="ECO:0000313" key="3">
    <source>
        <dbReference type="Proteomes" id="UP000316495"/>
    </source>
</evidence>
<proteinExistence type="predicted"/>
<dbReference type="InterPro" id="IPR052170">
    <property type="entry name" value="M29_Exopeptidase"/>
</dbReference>
<dbReference type="InterPro" id="IPR000787">
    <property type="entry name" value="Peptidase_M29"/>
</dbReference>
<dbReference type="GO" id="GO:0004177">
    <property type="term" value="F:aminopeptidase activity"/>
    <property type="evidence" value="ECO:0007669"/>
    <property type="project" value="UniProtKB-KW"/>
</dbReference>
<organism evidence="2 3">
    <name type="scientific">Candidatus Berkelbacteria bacterium Athens1014_28</name>
    <dbReference type="NCBI Taxonomy" id="2017145"/>
    <lineage>
        <taxon>Bacteria</taxon>
        <taxon>Candidatus Berkelbacteria</taxon>
    </lineage>
</organism>
<keyword evidence="2" id="KW-0645">Protease</keyword>
<dbReference type="Pfam" id="PF02073">
    <property type="entry name" value="Peptidase_M29"/>
    <property type="match status" value="1"/>
</dbReference>
<comment type="caution">
    <text evidence="2">The sequence shown here is derived from an EMBL/GenBank/DDBJ whole genome shotgun (WGS) entry which is preliminary data.</text>
</comment>
<dbReference type="PANTHER" id="PTHR34448">
    <property type="entry name" value="AMINOPEPTIDASE"/>
    <property type="match status" value="1"/>
</dbReference>
<dbReference type="AlphaFoldDB" id="A0A554LPB7"/>
<sequence>MARQFWIGKNLAKRLINDIHGKKAVADNGEENMPGGEIFMTPVRESVEGFIKFEYPVIESGKEVTDVYLEFKKGKVVKFDASKNKNFLKEMLATDKNSSYIGEFGIGLNPKIKKFTKNLLFDEKIAGTIHLALGMAYKENGGGNDSAIHWDIVKDMRHAKIILDGKVVQQGGKWRL</sequence>
<dbReference type="GO" id="GO:0006508">
    <property type="term" value="P:proteolysis"/>
    <property type="evidence" value="ECO:0007669"/>
    <property type="project" value="InterPro"/>
</dbReference>